<evidence type="ECO:0000256" key="6">
    <source>
        <dbReference type="SAM" id="MobiDB-lite"/>
    </source>
</evidence>
<dbReference type="Gramene" id="OGLUM01G30860.1">
    <property type="protein sequence ID" value="OGLUM01G30860.1"/>
    <property type="gene ID" value="OGLUM01G30860"/>
</dbReference>
<dbReference type="Proteomes" id="UP000026961">
    <property type="component" value="Chromosome 1"/>
</dbReference>
<evidence type="ECO:0000256" key="1">
    <source>
        <dbReference type="ARBA" id="ARBA00022490"/>
    </source>
</evidence>
<feature type="region of interest" description="Disordered" evidence="6">
    <location>
        <begin position="1"/>
        <end position="52"/>
    </location>
</feature>
<dbReference type="InterPro" id="IPR029063">
    <property type="entry name" value="SAM-dependent_MTases_sf"/>
</dbReference>
<dbReference type="eggNOG" id="KOG1271">
    <property type="taxonomic scope" value="Eukaryota"/>
</dbReference>
<dbReference type="SUPFAM" id="SSF53335">
    <property type="entry name" value="S-adenosyl-L-methionine-dependent methyltransferases"/>
    <property type="match status" value="1"/>
</dbReference>
<dbReference type="EnsemblPlants" id="OGLUM01G30860.1">
    <property type="protein sequence ID" value="OGLUM01G30860.1"/>
    <property type="gene ID" value="OGLUM01G30860"/>
</dbReference>
<evidence type="ECO:0000256" key="2">
    <source>
        <dbReference type="ARBA" id="ARBA00022603"/>
    </source>
</evidence>
<keyword evidence="4 5" id="KW-0949">S-adenosyl-L-methionine</keyword>
<evidence type="ECO:0000259" key="7">
    <source>
        <dbReference type="Pfam" id="PF13847"/>
    </source>
</evidence>
<dbReference type="CDD" id="cd02440">
    <property type="entry name" value="AdoMet_MTases"/>
    <property type="match status" value="1"/>
</dbReference>
<name>A0A0D9YDC4_9ORYZ</name>
<evidence type="ECO:0000313" key="8">
    <source>
        <dbReference type="EnsemblPlants" id="OGLUM01G30860.1"/>
    </source>
</evidence>
<dbReference type="EC" id="2.1.1.-" evidence="5"/>
<dbReference type="InterPro" id="IPR025714">
    <property type="entry name" value="Methyltranfer_dom"/>
</dbReference>
<dbReference type="AlphaFoldDB" id="A0A0D9YDC4"/>
<keyword evidence="2 5" id="KW-0489">Methyltransferase</keyword>
<accession>A0A0D9YDC4</accession>
<keyword evidence="3 5" id="KW-0808">Transferase</keyword>
<sequence length="423" mass="45759">MAGIRLTPEEPELPQGTPPRPQLPPAFAGAGAALAGSGSGGGGGLEMASDDERSVAADSWSVRSEYGSTLDDDQRYADAAEVLAAAAASANFPSDTLQGYIVSCSCGVAVRTFYFVHFLVATSLMIAFRIVIKYVERGSARDVFASFVVIGQVGIGSQMRIQIDCVLTKMIKILARLKAQCWGSKVIGMLLIQKILQIFRNMGMLEKYDVMDTMAVWTKKLCIDIINGGTPSGNDSINCEVDEKQLSNYPVLDVGTGNGLLLQALAKQGFSNLTGTDYSEGAIELAKNLAARDGFTSINFLVDDILETKLDRKFKIVTDKGTLDAIGLHPDGRIKRVMYWESVSNLVEPGGIVVVTSCNHTKDELVQEVEDFSKTKSGKEHLDEGEGNVPQIFRYIDHVRTYPTIMFGGVEGSQVCTVAFQRV</sequence>
<dbReference type="Gene3D" id="3.40.50.150">
    <property type="entry name" value="Vaccinia Virus protein VP39"/>
    <property type="match status" value="1"/>
</dbReference>
<keyword evidence="1 5" id="KW-0963">Cytoplasm</keyword>
<dbReference type="GO" id="GO:0032259">
    <property type="term" value="P:methylation"/>
    <property type="evidence" value="ECO:0007669"/>
    <property type="project" value="UniProtKB-KW"/>
</dbReference>
<comment type="subcellular location">
    <subcellularLocation>
        <location evidence="5">Cytoplasm</location>
    </subcellularLocation>
</comment>
<dbReference type="HAMAP" id="MF_03188">
    <property type="entry name" value="Methyltr_EFM4"/>
    <property type="match status" value="1"/>
</dbReference>
<keyword evidence="9" id="KW-1185">Reference proteome</keyword>
<dbReference type="STRING" id="40148.A0A0D9YDC4"/>
<dbReference type="HOGENOM" id="CLU_044783_0_0_1"/>
<dbReference type="InterPro" id="IPR026635">
    <property type="entry name" value="Efm4/METTL10"/>
</dbReference>
<organism evidence="8">
    <name type="scientific">Oryza glumipatula</name>
    <dbReference type="NCBI Taxonomy" id="40148"/>
    <lineage>
        <taxon>Eukaryota</taxon>
        <taxon>Viridiplantae</taxon>
        <taxon>Streptophyta</taxon>
        <taxon>Embryophyta</taxon>
        <taxon>Tracheophyta</taxon>
        <taxon>Spermatophyta</taxon>
        <taxon>Magnoliopsida</taxon>
        <taxon>Liliopsida</taxon>
        <taxon>Poales</taxon>
        <taxon>Poaceae</taxon>
        <taxon>BOP clade</taxon>
        <taxon>Oryzoideae</taxon>
        <taxon>Oryzeae</taxon>
        <taxon>Oryzinae</taxon>
        <taxon>Oryza</taxon>
    </lineage>
</organism>
<feature type="domain" description="Methyltransferase" evidence="7">
    <location>
        <begin position="247"/>
        <end position="391"/>
    </location>
</feature>
<dbReference type="PANTHER" id="PTHR12843">
    <property type="entry name" value="PROTEIN-LYSINE N-METHYLTRANSFERASE METTL10"/>
    <property type="match status" value="1"/>
</dbReference>
<dbReference type="GO" id="GO:0005737">
    <property type="term" value="C:cytoplasm"/>
    <property type="evidence" value="ECO:0007669"/>
    <property type="project" value="UniProtKB-SubCell"/>
</dbReference>
<evidence type="ECO:0000256" key="3">
    <source>
        <dbReference type="ARBA" id="ARBA00022679"/>
    </source>
</evidence>
<comment type="function">
    <text evidence="5">S-adenosyl-L-methionine-dependent protein-lysine N-methyltransferase that methylates elongation factor 1-alpha.</text>
</comment>
<dbReference type="GO" id="GO:0016279">
    <property type="term" value="F:protein-lysine N-methyltransferase activity"/>
    <property type="evidence" value="ECO:0007669"/>
    <property type="project" value="UniProtKB-UniRule"/>
</dbReference>
<comment type="similarity">
    <text evidence="5">Belongs to the class I-like SAM-binding methyltransferase superfamily. EFM4 family.</text>
</comment>
<protein>
    <recommendedName>
        <fullName evidence="5">Protein-lysine N-methyltransferase</fullName>
        <ecNumber evidence="5">2.1.1.-</ecNumber>
    </recommendedName>
</protein>
<reference evidence="8" key="3">
    <citation type="submission" date="2018-05" db="EMBL/GenBank/DDBJ databases">
        <title>OgluRS3 (Oryza glumaepatula Reference Sequence Version 3).</title>
        <authorList>
            <person name="Zhang J."/>
            <person name="Kudrna D."/>
            <person name="Lee S."/>
            <person name="Talag J."/>
            <person name="Welchert J."/>
            <person name="Wing R.A."/>
        </authorList>
    </citation>
    <scope>NUCLEOTIDE SEQUENCE [LARGE SCALE GENOMIC DNA]</scope>
</reference>
<reference evidence="8" key="2">
    <citation type="submission" date="2015-04" db="UniProtKB">
        <authorList>
            <consortium name="EnsemblPlants"/>
        </authorList>
    </citation>
    <scope>IDENTIFICATION</scope>
</reference>
<evidence type="ECO:0000256" key="5">
    <source>
        <dbReference type="HAMAP-Rule" id="MF_03188"/>
    </source>
</evidence>
<proteinExistence type="inferred from homology"/>
<dbReference type="PANTHER" id="PTHR12843:SF5">
    <property type="entry name" value="EEF1A LYSINE METHYLTRANSFERASE 2"/>
    <property type="match status" value="1"/>
</dbReference>
<dbReference type="Pfam" id="PF13847">
    <property type="entry name" value="Methyltransf_31"/>
    <property type="match status" value="1"/>
</dbReference>
<evidence type="ECO:0000313" key="9">
    <source>
        <dbReference type="Proteomes" id="UP000026961"/>
    </source>
</evidence>
<reference evidence="8" key="1">
    <citation type="submission" date="2013-08" db="EMBL/GenBank/DDBJ databases">
        <title>Oryza genome evolution.</title>
        <authorList>
            <person name="Wing R.A."/>
            <person name="Panaud O."/>
            <person name="Oliveira A.C."/>
        </authorList>
    </citation>
    <scope>NUCLEOTIDE SEQUENCE</scope>
</reference>
<evidence type="ECO:0000256" key="4">
    <source>
        <dbReference type="ARBA" id="ARBA00022691"/>
    </source>
</evidence>